<dbReference type="Pfam" id="PF01609">
    <property type="entry name" value="DDE_Tnp_1"/>
    <property type="match status" value="1"/>
</dbReference>
<dbReference type="GO" id="GO:0004803">
    <property type="term" value="F:transposase activity"/>
    <property type="evidence" value="ECO:0007669"/>
    <property type="project" value="InterPro"/>
</dbReference>
<dbReference type="InterPro" id="IPR053172">
    <property type="entry name" value="Tn903_transposase"/>
</dbReference>
<comment type="caution">
    <text evidence="2">The sequence shown here is derived from an EMBL/GenBank/DDBJ whole genome shotgun (WGS) entry which is preliminary data.</text>
</comment>
<dbReference type="AlphaFoldDB" id="A0A0F9I7S3"/>
<name>A0A0F9I7S3_9ZZZZ</name>
<protein>
    <recommendedName>
        <fullName evidence="1">Transposase IS4-like domain-containing protein</fullName>
    </recommendedName>
</protein>
<proteinExistence type="predicted"/>
<accession>A0A0F9I7S3</accession>
<dbReference type="EMBL" id="LAZR01013098">
    <property type="protein sequence ID" value="KKM23572.1"/>
    <property type="molecule type" value="Genomic_DNA"/>
</dbReference>
<organism evidence="2">
    <name type="scientific">marine sediment metagenome</name>
    <dbReference type="NCBI Taxonomy" id="412755"/>
    <lineage>
        <taxon>unclassified sequences</taxon>
        <taxon>metagenomes</taxon>
        <taxon>ecological metagenomes</taxon>
    </lineage>
</organism>
<gene>
    <name evidence="2" type="ORF">LCGC14_1613850</name>
</gene>
<reference evidence="2" key="1">
    <citation type="journal article" date="2015" name="Nature">
        <title>Complex archaea that bridge the gap between prokaryotes and eukaryotes.</title>
        <authorList>
            <person name="Spang A."/>
            <person name="Saw J.H."/>
            <person name="Jorgensen S.L."/>
            <person name="Zaremba-Niedzwiedzka K."/>
            <person name="Martijn J."/>
            <person name="Lind A.E."/>
            <person name="van Eijk R."/>
            <person name="Schleper C."/>
            <person name="Guy L."/>
            <person name="Ettema T.J."/>
        </authorList>
    </citation>
    <scope>NUCLEOTIDE SEQUENCE</scope>
</reference>
<evidence type="ECO:0000259" key="1">
    <source>
        <dbReference type="Pfam" id="PF01609"/>
    </source>
</evidence>
<dbReference type="InterPro" id="IPR002559">
    <property type="entry name" value="Transposase_11"/>
</dbReference>
<sequence length="366" mass="42508">MNIKPSPYDLYEDLSKDAEKIYKHAIPPFKSIISKKKEYIQEELNSFVPVEPKKYTQDWKTYYQACRTEKLMFFRIIKDAVDYLVIENKYGFGRPSAFFSDIIKSLCIKSYHNLSTWRLESELRLARSMGIIDNVYKKSCISKYMNSEDVTEVLHELYKIIAEPLIPIETQYAADATGIGNAYKAKKWIDVRLDKQEHKQYNKLHILSGTLTNTIIAAKITEGIRHESPIFKDLMVGVKRFKVKEISADAGYLSRKNCELIQDSGAMPYILPKKNVTSYSKGSGTAWQNMIRLWKKHQMLFASHYHRRSNVESTFGMLKRKWGDFCRCKLPMTQENEILARIICHNAAVLSEAMLSNDLELKFMDS</sequence>
<evidence type="ECO:0000313" key="2">
    <source>
        <dbReference type="EMBL" id="KKM23572.1"/>
    </source>
</evidence>
<dbReference type="PANTHER" id="PTHR34631:SF3">
    <property type="entry name" value="ISSOD12 TRANSPOSASE TNPA_ISSOD12"/>
    <property type="match status" value="1"/>
</dbReference>
<dbReference type="GO" id="GO:0003677">
    <property type="term" value="F:DNA binding"/>
    <property type="evidence" value="ECO:0007669"/>
    <property type="project" value="InterPro"/>
</dbReference>
<dbReference type="PANTHER" id="PTHR34631">
    <property type="match status" value="1"/>
</dbReference>
<dbReference type="GO" id="GO:0006313">
    <property type="term" value="P:DNA transposition"/>
    <property type="evidence" value="ECO:0007669"/>
    <property type="project" value="InterPro"/>
</dbReference>
<feature type="domain" description="Transposase IS4-like" evidence="1">
    <location>
        <begin position="173"/>
        <end position="346"/>
    </location>
</feature>